<protein>
    <submittedName>
        <fullName evidence="1">Uncharacterized protein</fullName>
    </submittedName>
</protein>
<dbReference type="OrthoDB" id="323997at2759"/>
<gene>
    <name evidence="1" type="primary">Contig8305.g8857</name>
    <name evidence="1" type="ORF">STYLEM_7271</name>
</gene>
<dbReference type="EMBL" id="CCKQ01006957">
    <property type="protein sequence ID" value="CDW78295.1"/>
    <property type="molecule type" value="Genomic_DNA"/>
</dbReference>
<evidence type="ECO:0000313" key="1">
    <source>
        <dbReference type="EMBL" id="CDW78295.1"/>
    </source>
</evidence>
<name>A0A078A7R0_STYLE</name>
<keyword evidence="2" id="KW-1185">Reference proteome</keyword>
<reference evidence="1 2" key="1">
    <citation type="submission" date="2014-06" db="EMBL/GenBank/DDBJ databases">
        <authorList>
            <person name="Swart Estienne"/>
        </authorList>
    </citation>
    <scope>NUCLEOTIDE SEQUENCE [LARGE SCALE GENOMIC DNA]</scope>
    <source>
        <strain evidence="1 2">130c</strain>
    </source>
</reference>
<proteinExistence type="predicted"/>
<dbReference type="Proteomes" id="UP000039865">
    <property type="component" value="Unassembled WGS sequence"/>
</dbReference>
<dbReference type="InParanoid" id="A0A078A7R0"/>
<organism evidence="1 2">
    <name type="scientific">Stylonychia lemnae</name>
    <name type="common">Ciliate</name>
    <dbReference type="NCBI Taxonomy" id="5949"/>
    <lineage>
        <taxon>Eukaryota</taxon>
        <taxon>Sar</taxon>
        <taxon>Alveolata</taxon>
        <taxon>Ciliophora</taxon>
        <taxon>Intramacronucleata</taxon>
        <taxon>Spirotrichea</taxon>
        <taxon>Stichotrichia</taxon>
        <taxon>Sporadotrichida</taxon>
        <taxon>Oxytrichidae</taxon>
        <taxon>Stylonychinae</taxon>
        <taxon>Stylonychia</taxon>
    </lineage>
</organism>
<sequence length="227" mass="25955">MNSGIMRRSGMSNEKLMKSSSAMITKSKTMATPAGIKMDSKGSVKNEKEQIFEDEAEEFEDFAEEKSLASHKKQSISGLSYCTRSIGARSKETKVSTVSNTFNASQQTLNPQSDIIKKAQELPNLSSLINDQSSVGNWNSQNLIFSYFQENKVSEDFERDIKLMIKDKNLYQQVLLTILALFVLREKFDDQEDEWIMIAKKAKTYLREQGIEKVDQFYKKINITIKE</sequence>
<evidence type="ECO:0000313" key="2">
    <source>
        <dbReference type="Proteomes" id="UP000039865"/>
    </source>
</evidence>
<dbReference type="AlphaFoldDB" id="A0A078A7R0"/>
<accession>A0A078A7R0</accession>